<dbReference type="SUPFAM" id="SSF51215">
    <property type="entry name" value="Regulatory protein AraC"/>
    <property type="match status" value="1"/>
</dbReference>
<dbReference type="PROSITE" id="PS01124">
    <property type="entry name" value="HTH_ARAC_FAMILY_2"/>
    <property type="match status" value="1"/>
</dbReference>
<dbReference type="InterPro" id="IPR050204">
    <property type="entry name" value="AraC_XylS_family_regulators"/>
</dbReference>
<dbReference type="PANTHER" id="PTHR46796">
    <property type="entry name" value="HTH-TYPE TRANSCRIPTIONAL ACTIVATOR RHAS-RELATED"/>
    <property type="match status" value="1"/>
</dbReference>
<keyword evidence="3" id="KW-0804">Transcription</keyword>
<dbReference type="InterPro" id="IPR037923">
    <property type="entry name" value="HTH-like"/>
</dbReference>
<dbReference type="InterPro" id="IPR009057">
    <property type="entry name" value="Homeodomain-like_sf"/>
</dbReference>
<name>A0ABR6ZZ36_9BURK</name>
<dbReference type="InterPro" id="IPR018060">
    <property type="entry name" value="HTH_AraC"/>
</dbReference>
<sequence length="266" mass="28734">MLPCLIPGIEAVQAQSRHRFGRHMHEQFGIGVVLQGGQKSLSGRGVVEAMAGDTITVNPGEIHDGTPISDAGRSWKMLYLEPALIAALRSDISEGKSEHAEFTLPVIADTRTSRQVQDLFACMTTPGNKINGVARMAAEEAMLLLFAKVMHVPAGMHTVLAIPQAIAHARTRIDDDPTAALTLHELAQESGLSRFQLVRAFARATGMTPHAYLLQRRLHHARRLIAGGTPLVQAAAHSGFADQSHMTRLFIRNFGLSPGIYASALT</sequence>
<dbReference type="Proteomes" id="UP000650424">
    <property type="component" value="Unassembled WGS sequence"/>
</dbReference>
<keyword evidence="1" id="KW-0805">Transcription regulation</keyword>
<dbReference type="Gene3D" id="1.10.10.60">
    <property type="entry name" value="Homeodomain-like"/>
    <property type="match status" value="2"/>
</dbReference>
<dbReference type="EMBL" id="JACOGF010000020">
    <property type="protein sequence ID" value="MBC3920835.1"/>
    <property type="molecule type" value="Genomic_DNA"/>
</dbReference>
<comment type="caution">
    <text evidence="5">The sequence shown here is derived from an EMBL/GenBank/DDBJ whole genome shotgun (WGS) entry which is preliminary data.</text>
</comment>
<evidence type="ECO:0000256" key="1">
    <source>
        <dbReference type="ARBA" id="ARBA00023015"/>
    </source>
</evidence>
<dbReference type="InterPro" id="IPR003313">
    <property type="entry name" value="AraC-bd"/>
</dbReference>
<reference evidence="5 6" key="1">
    <citation type="submission" date="2020-08" db="EMBL/GenBank/DDBJ databases">
        <title>Novel species isolated from subtropical streams in China.</title>
        <authorList>
            <person name="Lu H."/>
        </authorList>
    </citation>
    <scope>NUCLEOTIDE SEQUENCE [LARGE SCALE GENOMIC DNA]</scope>
    <source>
        <strain evidence="5 6">CY18W</strain>
    </source>
</reference>
<keyword evidence="2" id="KW-0238">DNA-binding</keyword>
<evidence type="ECO:0000313" key="5">
    <source>
        <dbReference type="EMBL" id="MBC3920835.1"/>
    </source>
</evidence>
<protein>
    <submittedName>
        <fullName evidence="5">AraC family transcriptional regulator</fullName>
    </submittedName>
</protein>
<evidence type="ECO:0000313" key="6">
    <source>
        <dbReference type="Proteomes" id="UP000650424"/>
    </source>
</evidence>
<evidence type="ECO:0000259" key="4">
    <source>
        <dbReference type="PROSITE" id="PS01124"/>
    </source>
</evidence>
<dbReference type="PANTHER" id="PTHR46796:SF2">
    <property type="entry name" value="TRANSCRIPTIONAL REGULATORY PROTEIN"/>
    <property type="match status" value="1"/>
</dbReference>
<evidence type="ECO:0000256" key="2">
    <source>
        <dbReference type="ARBA" id="ARBA00023125"/>
    </source>
</evidence>
<dbReference type="SUPFAM" id="SSF46689">
    <property type="entry name" value="Homeodomain-like"/>
    <property type="match status" value="2"/>
</dbReference>
<dbReference type="Pfam" id="PF12833">
    <property type="entry name" value="HTH_18"/>
    <property type="match status" value="1"/>
</dbReference>
<gene>
    <name evidence="5" type="ORF">H8L32_25445</name>
</gene>
<dbReference type="Pfam" id="PF02311">
    <property type="entry name" value="AraC_binding"/>
    <property type="match status" value="1"/>
</dbReference>
<proteinExistence type="predicted"/>
<accession>A0ABR6ZZ36</accession>
<keyword evidence="6" id="KW-1185">Reference proteome</keyword>
<evidence type="ECO:0000256" key="3">
    <source>
        <dbReference type="ARBA" id="ARBA00023163"/>
    </source>
</evidence>
<organism evidence="5 6">
    <name type="scientific">Undibacterium hunanense</name>
    <dbReference type="NCBI Taxonomy" id="2762292"/>
    <lineage>
        <taxon>Bacteria</taxon>
        <taxon>Pseudomonadati</taxon>
        <taxon>Pseudomonadota</taxon>
        <taxon>Betaproteobacteria</taxon>
        <taxon>Burkholderiales</taxon>
        <taxon>Oxalobacteraceae</taxon>
        <taxon>Undibacterium</taxon>
    </lineage>
</organism>
<dbReference type="SMART" id="SM00342">
    <property type="entry name" value="HTH_ARAC"/>
    <property type="match status" value="1"/>
</dbReference>
<feature type="domain" description="HTH araC/xylS-type" evidence="4">
    <location>
        <begin position="167"/>
        <end position="264"/>
    </location>
</feature>